<dbReference type="EMBL" id="JACBJI010000002">
    <property type="protein sequence ID" value="NYA70254.1"/>
    <property type="molecule type" value="Genomic_DNA"/>
</dbReference>
<keyword evidence="1" id="KW-0328">Glycosyltransferase</keyword>
<evidence type="ECO:0000313" key="4">
    <source>
        <dbReference type="Proteomes" id="UP000535020"/>
    </source>
</evidence>
<dbReference type="RefSeq" id="WP_176005071.1">
    <property type="nucleotide sequence ID" value="NZ_JABWMI010000006.1"/>
</dbReference>
<dbReference type="Pfam" id="PF01075">
    <property type="entry name" value="Glyco_transf_9"/>
    <property type="match status" value="1"/>
</dbReference>
<evidence type="ECO:0000256" key="1">
    <source>
        <dbReference type="ARBA" id="ARBA00022676"/>
    </source>
</evidence>
<comment type="caution">
    <text evidence="3">The sequence shown here is derived from an EMBL/GenBank/DDBJ whole genome shotgun (WGS) entry which is preliminary data.</text>
</comment>
<dbReference type="GO" id="GO:0009244">
    <property type="term" value="P:lipopolysaccharide core region biosynthetic process"/>
    <property type="evidence" value="ECO:0007669"/>
    <property type="project" value="TreeGrafter"/>
</dbReference>
<dbReference type="CDD" id="cd03789">
    <property type="entry name" value="GT9_LPS_heptosyltransferase"/>
    <property type="match status" value="1"/>
</dbReference>
<dbReference type="InterPro" id="IPR002201">
    <property type="entry name" value="Glyco_trans_9"/>
</dbReference>
<keyword evidence="2" id="KW-0808">Transferase</keyword>
<proteinExistence type="predicted"/>
<dbReference type="PANTHER" id="PTHR30160">
    <property type="entry name" value="TETRAACYLDISACCHARIDE 4'-KINASE-RELATED"/>
    <property type="match status" value="1"/>
</dbReference>
<dbReference type="SUPFAM" id="SSF53756">
    <property type="entry name" value="UDP-Glycosyltransferase/glycogen phosphorylase"/>
    <property type="match status" value="2"/>
</dbReference>
<sequence>MKKILFLHDTDLSLKRGAELTINQLVNLGLGKGFRVETDLLTDLESARNNILSADLVIVNSTSRCKFEKELLVFLIDSGIGYAKVEYDYNFCSRRNIICTVDPNQKLCCDGEKFHLYRKLFSKSLLNCFQSPRHLESHKEFFGEAIHENVLIMPPTVEVDSLQISSQKDDSTIPFFGDLSFLKGAKAFVEFASANPQKRFVVYGRNKTDLAIPTNIEFRDMIDNEKVLEILGRTKQFFCQPFWPEPSGRLAAEAFLSGCEIIANDRIGTFSFDFYPNDIERAKKEMKETPEIFWSRLEEIIGKAQPEIPTMGKVLVKKNSGGLGDIFFCLPALNLLNQAADEVSFAVEARLVSFLSGYVKNSAIVDRNLVDESDFDTVVELGNYPAYMGVKLPDAIKYSTHKRIRQHAAQHYVDGLSRLHRDLNYSKIQYPYFPKKTNLEKPYFTIHPGAGFLLKAWPAKEFAKVIAEILERYPELECRIFLGKDEPDPTVFLRSDTRISIENGDLEAVAETLKAAIFHIGNDSGITHLAEAFNIPTVGIYGPTGPGVWGSLAEMYETVYGKEGNCDLTCDFRILVNCQDRVCLSSITPSKVMGAVLKLLQRIFPEKSSKPMINPGLDVKWNVDDCILKLGQTEFTINFNNAETKSKVLRLLSGNFDGLDQEMQQFTDFLEQQFMILTPPETVVLMGNSFNKKGVKTVLDSL</sequence>
<gene>
    <name evidence="3" type="ORF">HZF10_04925</name>
</gene>
<accession>A0A7Y8Y0B7</accession>
<keyword evidence="4" id="KW-1185">Reference proteome</keyword>
<evidence type="ECO:0008006" key="5">
    <source>
        <dbReference type="Google" id="ProtNLM"/>
    </source>
</evidence>
<dbReference type="InterPro" id="IPR051199">
    <property type="entry name" value="LPS_LOS_Heptosyltrfase"/>
</dbReference>
<dbReference type="Proteomes" id="UP000535020">
    <property type="component" value="Unassembled WGS sequence"/>
</dbReference>
<dbReference type="Gene3D" id="3.40.50.2000">
    <property type="entry name" value="Glycogen Phosphorylase B"/>
    <property type="match status" value="2"/>
</dbReference>
<dbReference type="GO" id="GO:0008713">
    <property type="term" value="F:ADP-heptose-lipopolysaccharide heptosyltransferase activity"/>
    <property type="evidence" value="ECO:0007669"/>
    <property type="project" value="TreeGrafter"/>
</dbReference>
<evidence type="ECO:0000256" key="2">
    <source>
        <dbReference type="ARBA" id="ARBA00022679"/>
    </source>
</evidence>
<name>A0A7Y8Y0B7_9FLAO</name>
<reference evidence="3 4" key="1">
    <citation type="submission" date="2020-07" db="EMBL/GenBank/DDBJ databases">
        <authorList>
            <person name="Sun Q."/>
        </authorList>
    </citation>
    <scope>NUCLEOTIDE SEQUENCE [LARGE SCALE GENOMIC DNA]</scope>
    <source>
        <strain evidence="3 4">MAH-1</strain>
    </source>
</reference>
<dbReference type="GO" id="GO:0005829">
    <property type="term" value="C:cytosol"/>
    <property type="evidence" value="ECO:0007669"/>
    <property type="project" value="TreeGrafter"/>
</dbReference>
<organism evidence="3 4">
    <name type="scientific">Flavobacterium agri</name>
    <dbReference type="NCBI Taxonomy" id="2743471"/>
    <lineage>
        <taxon>Bacteria</taxon>
        <taxon>Pseudomonadati</taxon>
        <taxon>Bacteroidota</taxon>
        <taxon>Flavobacteriia</taxon>
        <taxon>Flavobacteriales</taxon>
        <taxon>Flavobacteriaceae</taxon>
        <taxon>Flavobacterium</taxon>
    </lineage>
</organism>
<protein>
    <recommendedName>
        <fullName evidence="5">ADP-heptose:LPS heptosyltransferase</fullName>
    </recommendedName>
</protein>
<dbReference type="AlphaFoldDB" id="A0A7Y8Y0B7"/>
<evidence type="ECO:0000313" key="3">
    <source>
        <dbReference type="EMBL" id="NYA70254.1"/>
    </source>
</evidence>